<keyword evidence="1" id="KW-0479">Metal-binding</keyword>
<protein>
    <submittedName>
        <fullName evidence="5">Uncharacterized protein</fullName>
    </submittedName>
</protein>
<sequence length="91" mass="10733">MQDSIRTDTNGLLKSDQFVDTRFWIPPVGVTAFLVLFSRNHNYLAENLLKIDETSRFSSLKDQQRDEALFQTARLINQRTYVNIIIHDYLR</sequence>
<dbReference type="GO" id="GO:0046872">
    <property type="term" value="F:metal ion binding"/>
    <property type="evidence" value="ECO:0007669"/>
    <property type="project" value="UniProtKB-KW"/>
</dbReference>
<accession>A0A820Z7X3</accession>
<keyword evidence="2" id="KW-0223">Dioxygenase</keyword>
<dbReference type="Pfam" id="PF03098">
    <property type="entry name" value="An_peroxidase"/>
    <property type="match status" value="1"/>
</dbReference>
<organism evidence="5 6">
    <name type="scientific">Rotaria magnacalcarata</name>
    <dbReference type="NCBI Taxonomy" id="392030"/>
    <lineage>
        <taxon>Eukaryota</taxon>
        <taxon>Metazoa</taxon>
        <taxon>Spiralia</taxon>
        <taxon>Gnathifera</taxon>
        <taxon>Rotifera</taxon>
        <taxon>Eurotatoria</taxon>
        <taxon>Bdelloidea</taxon>
        <taxon>Philodinida</taxon>
        <taxon>Philodinidae</taxon>
        <taxon>Rotaria</taxon>
    </lineage>
</organism>
<dbReference type="InterPro" id="IPR010255">
    <property type="entry name" value="Haem_peroxidase_sf"/>
</dbReference>
<name>A0A820Z7X3_9BILA</name>
<dbReference type="GO" id="GO:0051213">
    <property type="term" value="F:dioxygenase activity"/>
    <property type="evidence" value="ECO:0007669"/>
    <property type="project" value="UniProtKB-KW"/>
</dbReference>
<dbReference type="GO" id="GO:0004601">
    <property type="term" value="F:peroxidase activity"/>
    <property type="evidence" value="ECO:0007669"/>
    <property type="project" value="InterPro"/>
</dbReference>
<keyword evidence="3" id="KW-0560">Oxidoreductase</keyword>
<proteinExistence type="predicted"/>
<dbReference type="Gene3D" id="1.10.640.10">
    <property type="entry name" value="Haem peroxidase domain superfamily, animal type"/>
    <property type="match status" value="1"/>
</dbReference>
<dbReference type="PANTHER" id="PTHR11903:SF37">
    <property type="entry name" value="PSI-PRODUCING OXYGENASE A"/>
    <property type="match status" value="1"/>
</dbReference>
<dbReference type="PROSITE" id="PS50292">
    <property type="entry name" value="PEROXIDASE_3"/>
    <property type="match status" value="1"/>
</dbReference>
<gene>
    <name evidence="5" type="ORF">OVN521_LOCUS43547</name>
</gene>
<feature type="non-terminal residue" evidence="5">
    <location>
        <position position="91"/>
    </location>
</feature>
<dbReference type="EMBL" id="CAJOBG010062693">
    <property type="protein sequence ID" value="CAF4558615.1"/>
    <property type="molecule type" value="Genomic_DNA"/>
</dbReference>
<dbReference type="InterPro" id="IPR019791">
    <property type="entry name" value="Haem_peroxidase_animal"/>
</dbReference>
<dbReference type="GO" id="GO:0006631">
    <property type="term" value="P:fatty acid metabolic process"/>
    <property type="evidence" value="ECO:0007669"/>
    <property type="project" value="UniProtKB-ARBA"/>
</dbReference>
<dbReference type="SUPFAM" id="SSF48113">
    <property type="entry name" value="Heme-dependent peroxidases"/>
    <property type="match status" value="1"/>
</dbReference>
<dbReference type="InterPro" id="IPR037120">
    <property type="entry name" value="Haem_peroxidase_sf_animal"/>
</dbReference>
<keyword evidence="4" id="KW-0408">Iron</keyword>
<keyword evidence="6" id="KW-1185">Reference proteome</keyword>
<evidence type="ECO:0000313" key="5">
    <source>
        <dbReference type="EMBL" id="CAF4558615.1"/>
    </source>
</evidence>
<evidence type="ECO:0000256" key="3">
    <source>
        <dbReference type="ARBA" id="ARBA00023002"/>
    </source>
</evidence>
<evidence type="ECO:0000256" key="4">
    <source>
        <dbReference type="ARBA" id="ARBA00023004"/>
    </source>
</evidence>
<evidence type="ECO:0000256" key="1">
    <source>
        <dbReference type="ARBA" id="ARBA00022723"/>
    </source>
</evidence>
<reference evidence="5" key="1">
    <citation type="submission" date="2021-02" db="EMBL/GenBank/DDBJ databases">
        <authorList>
            <person name="Nowell W R."/>
        </authorList>
    </citation>
    <scope>NUCLEOTIDE SEQUENCE</scope>
</reference>
<dbReference type="GO" id="GO:0020037">
    <property type="term" value="F:heme binding"/>
    <property type="evidence" value="ECO:0007669"/>
    <property type="project" value="InterPro"/>
</dbReference>
<evidence type="ECO:0000313" key="6">
    <source>
        <dbReference type="Proteomes" id="UP000663866"/>
    </source>
</evidence>
<dbReference type="GO" id="GO:0006979">
    <property type="term" value="P:response to oxidative stress"/>
    <property type="evidence" value="ECO:0007669"/>
    <property type="project" value="InterPro"/>
</dbReference>
<dbReference type="PANTHER" id="PTHR11903">
    <property type="entry name" value="PROSTAGLANDIN G/H SYNTHASE"/>
    <property type="match status" value="1"/>
</dbReference>
<dbReference type="Proteomes" id="UP000663866">
    <property type="component" value="Unassembled WGS sequence"/>
</dbReference>
<comment type="caution">
    <text evidence="5">The sequence shown here is derived from an EMBL/GenBank/DDBJ whole genome shotgun (WGS) entry which is preliminary data.</text>
</comment>
<evidence type="ECO:0000256" key="2">
    <source>
        <dbReference type="ARBA" id="ARBA00022964"/>
    </source>
</evidence>
<dbReference type="InterPro" id="IPR050783">
    <property type="entry name" value="Oxylipin_biosynth_metab"/>
</dbReference>
<dbReference type="AlphaFoldDB" id="A0A820Z7X3"/>